<dbReference type="GO" id="GO:0009360">
    <property type="term" value="C:DNA polymerase III complex"/>
    <property type="evidence" value="ECO:0007669"/>
    <property type="project" value="TreeGrafter"/>
</dbReference>
<dbReference type="NCBIfam" id="TIGR01128">
    <property type="entry name" value="holA"/>
    <property type="match status" value="1"/>
</dbReference>
<dbReference type="Gene3D" id="3.40.50.300">
    <property type="entry name" value="P-loop containing nucleotide triphosphate hydrolases"/>
    <property type="match status" value="1"/>
</dbReference>
<keyword evidence="2" id="KW-0548">Nucleotidyltransferase</keyword>
<keyword evidence="4" id="KW-0239">DNA-directed DNA polymerase</keyword>
<evidence type="ECO:0000256" key="2">
    <source>
        <dbReference type="ARBA" id="ARBA00022695"/>
    </source>
</evidence>
<evidence type="ECO:0000313" key="5">
    <source>
        <dbReference type="EMBL" id="NIZ68750.1"/>
    </source>
</evidence>
<accession>A0A968KU33</accession>
<reference evidence="5" key="1">
    <citation type="submission" date="2020-03" db="EMBL/GenBank/DDBJ databases">
        <title>Spirochaetal bacteria isolated from arthropods constitute a novel genus Entomospira genus novum within the order Spirochaetales.</title>
        <authorList>
            <person name="Grana-Miraglia L."/>
            <person name="Sikutova S."/>
            <person name="Fingerle V."/>
            <person name="Sing A."/>
            <person name="Castillo-Ramirez S."/>
            <person name="Margos G."/>
            <person name="Rudolf I."/>
        </authorList>
    </citation>
    <scope>NUCLEOTIDE SEQUENCE</scope>
    <source>
        <strain evidence="5">BR149</strain>
    </source>
</reference>
<proteinExistence type="predicted"/>
<dbReference type="PANTHER" id="PTHR34388:SF1">
    <property type="entry name" value="DNA POLYMERASE III SUBUNIT DELTA"/>
    <property type="match status" value="1"/>
</dbReference>
<dbReference type="Proteomes" id="UP000778951">
    <property type="component" value="Unassembled WGS sequence"/>
</dbReference>
<comment type="caution">
    <text evidence="5">The sequence shown here is derived from an EMBL/GenBank/DDBJ whole genome shotgun (WGS) entry which is preliminary data.</text>
</comment>
<organism evidence="5 6">
    <name type="scientific">Entomospira culicis</name>
    <dbReference type="NCBI Taxonomy" id="2719989"/>
    <lineage>
        <taxon>Bacteria</taxon>
        <taxon>Pseudomonadati</taxon>
        <taxon>Spirochaetota</taxon>
        <taxon>Spirochaetia</taxon>
        <taxon>Spirochaetales</taxon>
        <taxon>Spirochaetaceae</taxon>
        <taxon>Entomospira</taxon>
    </lineage>
</organism>
<protein>
    <recommendedName>
        <fullName evidence="7">DNA polymerase III subunit delta</fullName>
    </recommendedName>
</protein>
<keyword evidence="1" id="KW-0808">Transferase</keyword>
<dbReference type="SUPFAM" id="SSF52540">
    <property type="entry name" value="P-loop containing nucleoside triphosphate hydrolases"/>
    <property type="match status" value="1"/>
</dbReference>
<dbReference type="InterPro" id="IPR027417">
    <property type="entry name" value="P-loop_NTPase"/>
</dbReference>
<dbReference type="RefSeq" id="WP_167694869.1">
    <property type="nucleotide sequence ID" value="NZ_CP118181.1"/>
</dbReference>
<name>A0A968KU33_9SPIO</name>
<evidence type="ECO:0000256" key="3">
    <source>
        <dbReference type="ARBA" id="ARBA00022705"/>
    </source>
</evidence>
<keyword evidence="6" id="KW-1185">Reference proteome</keyword>
<evidence type="ECO:0000256" key="1">
    <source>
        <dbReference type="ARBA" id="ARBA00022679"/>
    </source>
</evidence>
<dbReference type="GO" id="GO:0003887">
    <property type="term" value="F:DNA-directed DNA polymerase activity"/>
    <property type="evidence" value="ECO:0007669"/>
    <property type="project" value="UniProtKB-KW"/>
</dbReference>
<dbReference type="GO" id="GO:0003677">
    <property type="term" value="F:DNA binding"/>
    <property type="evidence" value="ECO:0007669"/>
    <property type="project" value="InterPro"/>
</dbReference>
<dbReference type="Gene3D" id="1.20.272.10">
    <property type="match status" value="1"/>
</dbReference>
<dbReference type="GO" id="GO:0006261">
    <property type="term" value="P:DNA-templated DNA replication"/>
    <property type="evidence" value="ECO:0007669"/>
    <property type="project" value="TreeGrafter"/>
</dbReference>
<dbReference type="EMBL" id="JAATLM010000001">
    <property type="protein sequence ID" value="NIZ68750.1"/>
    <property type="molecule type" value="Genomic_DNA"/>
</dbReference>
<evidence type="ECO:0008006" key="7">
    <source>
        <dbReference type="Google" id="ProtNLM"/>
    </source>
</evidence>
<dbReference type="InterPro" id="IPR005790">
    <property type="entry name" value="DNA_polIII_delta"/>
</dbReference>
<evidence type="ECO:0000256" key="4">
    <source>
        <dbReference type="ARBA" id="ARBA00022932"/>
    </source>
</evidence>
<dbReference type="AlphaFoldDB" id="A0A968KU33"/>
<dbReference type="PANTHER" id="PTHR34388">
    <property type="entry name" value="DNA POLYMERASE III SUBUNIT DELTA"/>
    <property type="match status" value="1"/>
</dbReference>
<keyword evidence="3" id="KW-0235">DNA replication</keyword>
<evidence type="ECO:0000313" key="6">
    <source>
        <dbReference type="Proteomes" id="UP000778951"/>
    </source>
</evidence>
<sequence length="340" mass="38318">MIDWEGGDRVSDKEVYALLGLENGLKLEYLQKLKAKAMKRAGGLEVHRFYGHELEETRILGLLQSPSLFGDLPWIEVMMAEAIKKGELKGLINFIKKGVGSGYLIFISDEERLDKSLEAVVPSAQKKVFKALSEEELEAFVHSYLAQRSGKIEEEALHLLLSRLLSDSQAIKRTLDFLLQGQSDLPEPMITLNAVRDFVEQTKEITVHDLFFSLAKRNLPEALDQVEQLMHSKDGLSVMTLIVLNRSFKGVIDYNALVANGYSGQQALKELKIFYQRAQSTQLAHKFYTDEELDAIMVFASQYDLAARDSNKEIIRQVIVSYVVSCCTAPFSLYDTLSPS</sequence>
<gene>
    <name evidence="5" type="ORF">HCT48_00740</name>
</gene>